<accession>A0A8A7KI12</accession>
<dbReference type="RefSeq" id="WP_230867593.1">
    <property type="nucleotide sequence ID" value="NZ_CP046640.1"/>
</dbReference>
<dbReference type="InterPro" id="IPR013368">
    <property type="entry name" value="YecD_YerC"/>
</dbReference>
<name>A0A8A7KI12_9FIRM</name>
<dbReference type="KEGG" id="ifn:GM661_15160"/>
<evidence type="ECO:0000313" key="2">
    <source>
        <dbReference type="Proteomes" id="UP000665020"/>
    </source>
</evidence>
<dbReference type="GO" id="GO:0003700">
    <property type="term" value="F:DNA-binding transcription factor activity"/>
    <property type="evidence" value="ECO:0007669"/>
    <property type="project" value="InterPro"/>
</dbReference>
<protein>
    <submittedName>
        <fullName evidence="1">Uncharacterized protein</fullName>
    </submittedName>
</protein>
<dbReference type="PIRSF" id="PIRSF012508">
    <property type="entry name" value="YerC"/>
    <property type="match status" value="1"/>
</dbReference>
<dbReference type="SUPFAM" id="SSF48295">
    <property type="entry name" value="TrpR-like"/>
    <property type="match status" value="1"/>
</dbReference>
<dbReference type="GO" id="GO:0043565">
    <property type="term" value="F:sequence-specific DNA binding"/>
    <property type="evidence" value="ECO:0007669"/>
    <property type="project" value="InterPro"/>
</dbReference>
<dbReference type="PANTHER" id="PTHR40080:SF1">
    <property type="entry name" value="TRPR-LIKE PROTEIN YERC_YECD"/>
    <property type="match status" value="1"/>
</dbReference>
<dbReference type="PANTHER" id="PTHR40080">
    <property type="entry name" value="LMO1763 PROTEIN"/>
    <property type="match status" value="1"/>
</dbReference>
<dbReference type="InterPro" id="IPR000831">
    <property type="entry name" value="Trp_repress"/>
</dbReference>
<organism evidence="1 2">
    <name type="scientific">Iocasia fonsfrigidae</name>
    <dbReference type="NCBI Taxonomy" id="2682810"/>
    <lineage>
        <taxon>Bacteria</taxon>
        <taxon>Bacillati</taxon>
        <taxon>Bacillota</taxon>
        <taxon>Clostridia</taxon>
        <taxon>Halanaerobiales</taxon>
        <taxon>Halanaerobiaceae</taxon>
        <taxon>Iocasia</taxon>
    </lineage>
</organism>
<keyword evidence="2" id="KW-1185">Reference proteome</keyword>
<dbReference type="NCBIfam" id="TIGR02531">
    <property type="entry name" value="yecD_yerC"/>
    <property type="match status" value="1"/>
</dbReference>
<dbReference type="Proteomes" id="UP000665020">
    <property type="component" value="Chromosome"/>
</dbReference>
<dbReference type="Gene3D" id="1.10.1270.10">
    <property type="entry name" value="TrpR-like"/>
    <property type="match status" value="1"/>
</dbReference>
<proteinExistence type="predicted"/>
<dbReference type="InterPro" id="IPR010921">
    <property type="entry name" value="Trp_repressor/repl_initiator"/>
</dbReference>
<dbReference type="EMBL" id="CP046640">
    <property type="protein sequence ID" value="QTL99199.1"/>
    <property type="molecule type" value="Genomic_DNA"/>
</dbReference>
<dbReference type="InterPro" id="IPR038116">
    <property type="entry name" value="TrpR-like_sf"/>
</dbReference>
<evidence type="ECO:0000313" key="1">
    <source>
        <dbReference type="EMBL" id="QTL99199.1"/>
    </source>
</evidence>
<sequence length="99" mass="11382">MSRSLKGEFTDQLFDAILQLNNREECYRFFEDIATVSEVKSLGQRFEVAKMLRTGATYEEIVDKTGVSTATISRVKRCLYYGADGYSLILDRMGYLEEE</sequence>
<dbReference type="Pfam" id="PF01371">
    <property type="entry name" value="Trp_repressor"/>
    <property type="match status" value="1"/>
</dbReference>
<gene>
    <name evidence="1" type="ORF">GM661_15160</name>
</gene>
<dbReference type="AlphaFoldDB" id="A0A8A7KI12"/>
<reference evidence="1" key="1">
    <citation type="submission" date="2019-12" db="EMBL/GenBank/DDBJ databases">
        <authorList>
            <person name="zhang j."/>
            <person name="sun C.M."/>
        </authorList>
    </citation>
    <scope>NUCLEOTIDE SEQUENCE</scope>
    <source>
        <strain evidence="1">NS-1</strain>
    </source>
</reference>